<feature type="region of interest" description="Disordered" evidence="7">
    <location>
        <begin position="1"/>
        <end position="96"/>
    </location>
</feature>
<reference evidence="10 11" key="1">
    <citation type="submission" date="2018-09" db="EMBL/GenBank/DDBJ databases">
        <title>Discovery and Ecogenomic Context for Candidatus Cryosericales, a Global Caldiserica Order Active in Thawing Permafrost.</title>
        <authorList>
            <person name="Martinez M.A."/>
            <person name="Woodcroft B.J."/>
            <person name="Ignacio Espinoza J.C."/>
            <person name="Zayed A."/>
            <person name="Singleton C.M."/>
            <person name="Boyd J."/>
            <person name="Li Y.-F."/>
            <person name="Purvine S."/>
            <person name="Maughan H."/>
            <person name="Hodgkins S.B."/>
            <person name="Anderson D."/>
            <person name="Sederholm M."/>
            <person name="Temperton B."/>
            <person name="Saleska S.R."/>
            <person name="Tyson G.W."/>
            <person name="Rich V.I."/>
        </authorList>
    </citation>
    <scope>NUCLEOTIDE SEQUENCE [LARGE SCALE GENOMIC DNA]</scope>
    <source>
        <strain evidence="10 11">SMC6</strain>
    </source>
</reference>
<organism evidence="10 11">
    <name type="scientific">Candidatus Cryosericum odellii</name>
    <dbReference type="NCBI Taxonomy" id="2290917"/>
    <lineage>
        <taxon>Bacteria</taxon>
        <taxon>Pseudomonadati</taxon>
        <taxon>Caldisericota/Cryosericota group</taxon>
        <taxon>Candidatus Cryosericota</taxon>
        <taxon>Candidatus Cryosericia</taxon>
        <taxon>Candidatus Cryosericales</taxon>
        <taxon>Candidatus Cryosericaceae</taxon>
        <taxon>Candidatus Cryosericum</taxon>
    </lineage>
</organism>
<evidence type="ECO:0000259" key="8">
    <source>
        <dbReference type="PROSITE" id="PS00715"/>
    </source>
</evidence>
<dbReference type="InterPro" id="IPR009042">
    <property type="entry name" value="RNA_pol_sigma70_r1_2"/>
</dbReference>
<keyword evidence="11" id="KW-1185">Reference proteome</keyword>
<dbReference type="Proteomes" id="UP000266260">
    <property type="component" value="Unassembled WGS sequence"/>
</dbReference>
<gene>
    <name evidence="10" type="ORF">SMC6_05045</name>
</gene>
<dbReference type="GO" id="GO:0003677">
    <property type="term" value="F:DNA binding"/>
    <property type="evidence" value="ECO:0007669"/>
    <property type="project" value="UniProtKB-KW"/>
</dbReference>
<dbReference type="PANTHER" id="PTHR30603:SF60">
    <property type="entry name" value="RNA POLYMERASE SIGMA FACTOR RPOD"/>
    <property type="match status" value="1"/>
</dbReference>
<dbReference type="Gene3D" id="1.10.601.10">
    <property type="entry name" value="RNA Polymerase Primary Sigma Factor"/>
    <property type="match status" value="1"/>
</dbReference>
<evidence type="ECO:0000256" key="7">
    <source>
        <dbReference type="SAM" id="MobiDB-lite"/>
    </source>
</evidence>
<evidence type="ECO:0000256" key="4">
    <source>
        <dbReference type="ARBA" id="ARBA00023125"/>
    </source>
</evidence>
<evidence type="ECO:0000313" key="11">
    <source>
        <dbReference type="Proteomes" id="UP000266260"/>
    </source>
</evidence>
<dbReference type="InterPro" id="IPR014284">
    <property type="entry name" value="RNA_pol_sigma-70_dom"/>
</dbReference>
<dbReference type="GO" id="GO:0006352">
    <property type="term" value="P:DNA-templated transcription initiation"/>
    <property type="evidence" value="ECO:0007669"/>
    <property type="project" value="InterPro"/>
</dbReference>
<dbReference type="InterPro" id="IPR000943">
    <property type="entry name" value="RNA_pol_sigma70"/>
</dbReference>
<feature type="compositionally biased region" description="Basic residues" evidence="7">
    <location>
        <begin position="55"/>
        <end position="66"/>
    </location>
</feature>
<evidence type="ECO:0000256" key="6">
    <source>
        <dbReference type="RuleBase" id="RU362124"/>
    </source>
</evidence>
<dbReference type="InterPro" id="IPR013324">
    <property type="entry name" value="RNA_pol_sigma_r3/r4-like"/>
</dbReference>
<keyword evidence="2 6" id="KW-0805">Transcription regulation</keyword>
<dbReference type="CDD" id="cd06171">
    <property type="entry name" value="Sigma70_r4"/>
    <property type="match status" value="1"/>
</dbReference>
<dbReference type="AlphaFoldDB" id="A0A398CX52"/>
<feature type="compositionally biased region" description="Basic residues" evidence="7">
    <location>
        <begin position="459"/>
        <end position="474"/>
    </location>
</feature>
<dbReference type="InterPro" id="IPR036388">
    <property type="entry name" value="WH-like_DNA-bd_sf"/>
</dbReference>
<feature type="region of interest" description="Disordered" evidence="7">
    <location>
        <begin position="442"/>
        <end position="474"/>
    </location>
</feature>
<dbReference type="InterPro" id="IPR050239">
    <property type="entry name" value="Sigma-70_RNA_pol_init_factors"/>
</dbReference>
<accession>A0A398CX52</accession>
<keyword evidence="3 6" id="KW-0731">Sigma factor</keyword>
<feature type="domain" description="RNA polymerase sigma-70" evidence="9">
    <location>
        <begin position="411"/>
        <end position="437"/>
    </location>
</feature>
<proteinExistence type="inferred from homology"/>
<dbReference type="PROSITE" id="PS00715">
    <property type="entry name" value="SIGMA70_1"/>
    <property type="match status" value="1"/>
</dbReference>
<evidence type="ECO:0000256" key="3">
    <source>
        <dbReference type="ARBA" id="ARBA00023082"/>
    </source>
</evidence>
<dbReference type="PANTHER" id="PTHR30603">
    <property type="entry name" value="RNA POLYMERASE SIGMA FACTOR RPO"/>
    <property type="match status" value="1"/>
</dbReference>
<feature type="compositionally biased region" description="Basic and acidic residues" evidence="7">
    <location>
        <begin position="67"/>
        <end position="77"/>
    </location>
</feature>
<dbReference type="GO" id="GO:0016987">
    <property type="term" value="F:sigma factor activity"/>
    <property type="evidence" value="ECO:0007669"/>
    <property type="project" value="UniProtKB-KW"/>
</dbReference>
<dbReference type="Pfam" id="PF04539">
    <property type="entry name" value="Sigma70_r3"/>
    <property type="match status" value="1"/>
</dbReference>
<evidence type="ECO:0000256" key="5">
    <source>
        <dbReference type="ARBA" id="ARBA00023163"/>
    </source>
</evidence>
<dbReference type="InterPro" id="IPR007624">
    <property type="entry name" value="RNA_pol_sigma70_r3"/>
</dbReference>
<dbReference type="InterPro" id="IPR013325">
    <property type="entry name" value="RNA_pol_sigma_r2"/>
</dbReference>
<dbReference type="Pfam" id="PF04542">
    <property type="entry name" value="Sigma70_r2"/>
    <property type="match status" value="1"/>
</dbReference>
<name>A0A398CX52_9BACT</name>
<evidence type="ECO:0000256" key="2">
    <source>
        <dbReference type="ARBA" id="ARBA00023015"/>
    </source>
</evidence>
<sequence>EAHPAKASQILHKKLTETVAPPEPAPKAKRVKPSEKSSTTAVVAELSEAAPLARRVPKVKAPKKEKKTVNEEGHEADLDLEEENSHEEGPATEPLLPKKRELVKLLDRARQAGVLDYEGVMNALEKHDLSVEELDVFYERMDFEGIVFGTPRFVKSTAKKAIAAPSIPSIIRVTTQEEQNPIQSYLSDIGRVPLLTPDQEKSLGKSVMAGDMEARRQLIEANLRLVVSIAKKYTGRGLSFLDLVEEGNLGLIRAVEKFDYKRGFRFSTYATWWIRQSMTRALADQSRLIRVPVHMVENLNKIDKIKKGFLQEHGREPTKEELATAMGIPVKKIIRYLRLGQQPLSLENTVGDEEESRLENFIEDEKSPSPEKETFNKYYKEQLERILETLPEREKKILIYREGLQGEYEHTLEEVGTMFQVTRERIRQIEAKAKRKLKEMIAKENGMSEEDMHNDGNVIRHRTSSNRRRSSPQS</sequence>
<evidence type="ECO:0000256" key="1">
    <source>
        <dbReference type="ARBA" id="ARBA00007788"/>
    </source>
</evidence>
<dbReference type="PROSITE" id="PS00716">
    <property type="entry name" value="SIGMA70_2"/>
    <property type="match status" value="1"/>
</dbReference>
<dbReference type="Pfam" id="PF00140">
    <property type="entry name" value="Sigma70_r1_2"/>
    <property type="match status" value="1"/>
</dbReference>
<dbReference type="RefSeq" id="WP_119175631.1">
    <property type="nucleotide sequence ID" value="NZ_QXIT01000086.1"/>
</dbReference>
<dbReference type="InterPro" id="IPR007630">
    <property type="entry name" value="RNA_pol_sigma70_r4"/>
</dbReference>
<keyword evidence="5 6" id="KW-0804">Transcription</keyword>
<dbReference type="SUPFAM" id="SSF88946">
    <property type="entry name" value="Sigma2 domain of RNA polymerase sigma factors"/>
    <property type="match status" value="1"/>
</dbReference>
<dbReference type="SUPFAM" id="SSF88659">
    <property type="entry name" value="Sigma3 and sigma4 domains of RNA polymerase sigma factors"/>
    <property type="match status" value="2"/>
</dbReference>
<comment type="similarity">
    <text evidence="1 6">Belongs to the sigma-70 factor family.</text>
</comment>
<dbReference type="FunFam" id="1.10.601.10:FF:000001">
    <property type="entry name" value="RNA polymerase sigma factor SigA"/>
    <property type="match status" value="1"/>
</dbReference>
<protein>
    <recommendedName>
        <fullName evidence="6">RNA polymerase sigma factor</fullName>
    </recommendedName>
</protein>
<dbReference type="EMBL" id="QXIT01000086">
    <property type="protein sequence ID" value="RIE07936.1"/>
    <property type="molecule type" value="Genomic_DNA"/>
</dbReference>
<dbReference type="Pfam" id="PF04545">
    <property type="entry name" value="Sigma70_r4"/>
    <property type="match status" value="1"/>
</dbReference>
<evidence type="ECO:0000259" key="9">
    <source>
        <dbReference type="PROSITE" id="PS00716"/>
    </source>
</evidence>
<evidence type="ECO:0000313" key="10">
    <source>
        <dbReference type="EMBL" id="RIE07936.1"/>
    </source>
</evidence>
<feature type="domain" description="RNA polymerase sigma-70" evidence="8">
    <location>
        <begin position="242"/>
        <end position="255"/>
    </location>
</feature>
<dbReference type="InterPro" id="IPR007627">
    <property type="entry name" value="RNA_pol_sigma70_r2"/>
</dbReference>
<comment type="caution">
    <text evidence="10">The sequence shown here is derived from an EMBL/GenBank/DDBJ whole genome shotgun (WGS) entry which is preliminary data.</text>
</comment>
<feature type="non-terminal residue" evidence="10">
    <location>
        <position position="1"/>
    </location>
</feature>
<keyword evidence="4 6" id="KW-0238">DNA-binding</keyword>
<dbReference type="NCBIfam" id="TIGR02937">
    <property type="entry name" value="sigma70-ECF"/>
    <property type="match status" value="1"/>
</dbReference>
<dbReference type="PRINTS" id="PR00046">
    <property type="entry name" value="SIGMA70FCT"/>
</dbReference>
<comment type="function">
    <text evidence="6">Sigma factors are initiation factors that promote the attachment of RNA polymerase to specific initiation sites and are then released.</text>
</comment>
<dbReference type="Gene3D" id="1.10.10.10">
    <property type="entry name" value="Winged helix-like DNA-binding domain superfamily/Winged helix DNA-binding domain"/>
    <property type="match status" value="2"/>
</dbReference>